<evidence type="ECO:0000256" key="7">
    <source>
        <dbReference type="RuleBase" id="RU362067"/>
    </source>
</evidence>
<feature type="domain" description="Amine oxidase" evidence="8">
    <location>
        <begin position="23"/>
        <end position="471"/>
    </location>
</feature>
<feature type="binding site" evidence="6">
    <location>
        <position position="447"/>
    </location>
    <ligand>
        <name>FAD</name>
        <dbReference type="ChEBI" id="CHEBI:57692"/>
    </ligand>
</feature>
<dbReference type="Gene3D" id="3.50.50.60">
    <property type="entry name" value="FAD/NAD(P)-binding domain"/>
    <property type="match status" value="1"/>
</dbReference>
<dbReference type="Pfam" id="PF01593">
    <property type="entry name" value="Amino_oxidase"/>
    <property type="match status" value="1"/>
</dbReference>
<accession>A0A6P8IJC5</accession>
<comment type="catalytic activity">
    <reaction evidence="5">
        <text>a secondary aliphatic amine + O2 + H2O = a primary amine + an aldehyde + H2O2</text>
        <dbReference type="Rhea" id="RHEA:26414"/>
        <dbReference type="ChEBI" id="CHEBI:15377"/>
        <dbReference type="ChEBI" id="CHEBI:15379"/>
        <dbReference type="ChEBI" id="CHEBI:16240"/>
        <dbReference type="ChEBI" id="CHEBI:17478"/>
        <dbReference type="ChEBI" id="CHEBI:58855"/>
        <dbReference type="ChEBI" id="CHEBI:65296"/>
        <dbReference type="EC" id="1.4.3.4"/>
    </reaction>
</comment>
<dbReference type="AlphaFoldDB" id="A0A6P8IJC5"/>
<gene>
    <name evidence="10" type="primary">LOC116301836</name>
</gene>
<evidence type="ECO:0000256" key="6">
    <source>
        <dbReference type="PIRSR" id="PIRSR601613-1"/>
    </source>
</evidence>
<dbReference type="RefSeq" id="XP_031566835.1">
    <property type="nucleotide sequence ID" value="XM_031710975.1"/>
</dbReference>
<evidence type="ECO:0000256" key="3">
    <source>
        <dbReference type="ARBA" id="ARBA00005995"/>
    </source>
</evidence>
<dbReference type="Proteomes" id="UP000515163">
    <property type="component" value="Unplaced"/>
</dbReference>
<dbReference type="PANTHER" id="PTHR43563">
    <property type="entry name" value="AMINE OXIDASE"/>
    <property type="match status" value="1"/>
</dbReference>
<protein>
    <recommendedName>
        <fullName evidence="7">Amine oxidase</fullName>
        <ecNumber evidence="7">1.4.3.-</ecNumber>
    </recommendedName>
</protein>
<dbReference type="GeneID" id="116301836"/>
<dbReference type="Gene3D" id="3.90.660.10">
    <property type="match status" value="1"/>
</dbReference>
<comment type="similarity">
    <text evidence="3 7">Belongs to the flavin monoamine oxidase family.</text>
</comment>
<keyword evidence="4 7" id="KW-0560">Oxidoreductase</keyword>
<organism evidence="9 10">
    <name type="scientific">Actinia tenebrosa</name>
    <name type="common">Australian red waratah sea anemone</name>
    <dbReference type="NCBI Taxonomy" id="6105"/>
    <lineage>
        <taxon>Eukaryota</taxon>
        <taxon>Metazoa</taxon>
        <taxon>Cnidaria</taxon>
        <taxon>Anthozoa</taxon>
        <taxon>Hexacorallia</taxon>
        <taxon>Actiniaria</taxon>
        <taxon>Actiniidae</taxon>
        <taxon>Actinia</taxon>
    </lineage>
</organism>
<evidence type="ECO:0000313" key="10">
    <source>
        <dbReference type="RefSeq" id="XP_031566835.1"/>
    </source>
</evidence>
<evidence type="ECO:0000313" key="9">
    <source>
        <dbReference type="Proteomes" id="UP000515163"/>
    </source>
</evidence>
<feature type="binding site" evidence="6">
    <location>
        <begin position="45"/>
        <end position="46"/>
    </location>
    <ligand>
        <name>FAD</name>
        <dbReference type="ChEBI" id="CHEBI:57692"/>
    </ligand>
</feature>
<proteinExistence type="inferred from homology"/>
<dbReference type="GO" id="GO:0008131">
    <property type="term" value="F:primary methylamine oxidase activity"/>
    <property type="evidence" value="ECO:0007669"/>
    <property type="project" value="UniProtKB-ARBA"/>
</dbReference>
<keyword evidence="9" id="KW-1185">Reference proteome</keyword>
<dbReference type="PRINTS" id="PR00757">
    <property type="entry name" value="AMINEOXDASEF"/>
</dbReference>
<dbReference type="Gene3D" id="1.10.405.10">
    <property type="entry name" value="Guanine Nucleotide Dissociation Inhibitor, domain 1"/>
    <property type="match status" value="1"/>
</dbReference>
<dbReference type="InParanoid" id="A0A6P8IJC5"/>
<evidence type="ECO:0000256" key="1">
    <source>
        <dbReference type="ARBA" id="ARBA00001974"/>
    </source>
</evidence>
<evidence type="ECO:0000259" key="8">
    <source>
        <dbReference type="Pfam" id="PF01593"/>
    </source>
</evidence>
<feature type="binding site" evidence="6">
    <location>
        <position position="252"/>
    </location>
    <ligand>
        <name>FAD</name>
        <dbReference type="ChEBI" id="CHEBI:57692"/>
    </ligand>
</feature>
<feature type="binding site" evidence="6">
    <location>
        <position position="364"/>
    </location>
    <ligand>
        <name>substrate</name>
    </ligand>
</feature>
<dbReference type="PANTHER" id="PTHR43563:SF14">
    <property type="entry name" value="AMINE OXIDASE"/>
    <property type="match status" value="1"/>
</dbReference>
<dbReference type="GO" id="GO:0005741">
    <property type="term" value="C:mitochondrial outer membrane"/>
    <property type="evidence" value="ECO:0007669"/>
    <property type="project" value="UniProtKB-SubCell"/>
</dbReference>
<dbReference type="InterPro" id="IPR036188">
    <property type="entry name" value="FAD/NAD-bd_sf"/>
</dbReference>
<name>A0A6P8IJC5_ACTTE</name>
<dbReference type="OrthoDB" id="7777654at2759"/>
<evidence type="ECO:0000256" key="5">
    <source>
        <dbReference type="ARBA" id="ARBA00048448"/>
    </source>
</evidence>
<dbReference type="KEGG" id="aten:116301836"/>
<dbReference type="SUPFAM" id="SSF54373">
    <property type="entry name" value="FAD-linked reductases, C-terminal domain"/>
    <property type="match status" value="1"/>
</dbReference>
<sequence>MATASDNNNGDVVVDVVVIGAGISGLCAAYDILKAKKNAKVVILEAKDRVGGRLDSRKLQSANGVDTWDLGGQWVGSGQKDIMALIEELGMETYKQWYDGEKLIQLSDGNLKKYAGVIPSVSYLSLLDIYLLNNKIEKMCSQVPLDDPGKCPHADEWDGMTVESWAKQSAWSQASIEMIEIAVGCVFGVTMAQMSLLYFLHYINSCGGWSVLVESGMKGGAQEFKIKDGAHNITLVLAERIGWKRIRLCQPVASVNQTTDNTVVRTCKGESYVAKYVILAIPPRLANRIEFTPRLPYNKQRAIENLIPSHLTKFIVTYRTAFWRKNGLSGEAAHFMGKHYCEENPVALTFDASTSTGSPAILGFIPSYAAAIWSEKPEDEKKAAIIKTLTKYFGPEAETPLDCAIKDWSHEEWNGGCPVDIMVPGAITNYGDCLHEPFQRLHWAGTESSSVHRGYMSGAVNSGHRAASEVLKRLTSDI</sequence>
<dbReference type="EC" id="1.4.3.-" evidence="7"/>
<dbReference type="InterPro" id="IPR002937">
    <property type="entry name" value="Amino_oxidase"/>
</dbReference>
<evidence type="ECO:0000256" key="4">
    <source>
        <dbReference type="ARBA" id="ARBA00023002"/>
    </source>
</evidence>
<evidence type="ECO:0000256" key="2">
    <source>
        <dbReference type="ARBA" id="ARBA00004362"/>
    </source>
</evidence>
<comment type="subcellular location">
    <subcellularLocation>
        <location evidence="2">Mitochondrion outer membrane</location>
        <topology evidence="2">Single-pass type IV membrane protein</topology>
        <orientation evidence="2">Cytoplasmic side</orientation>
    </subcellularLocation>
</comment>
<feature type="binding site" evidence="6">
    <location>
        <position position="24"/>
    </location>
    <ligand>
        <name>FAD</name>
        <dbReference type="ChEBI" id="CHEBI:57692"/>
    </ligand>
</feature>
<dbReference type="SUPFAM" id="SSF51905">
    <property type="entry name" value="FAD/NAD(P)-binding domain"/>
    <property type="match status" value="1"/>
</dbReference>
<dbReference type="GO" id="GO:0097621">
    <property type="term" value="F:monoamine oxidase activity"/>
    <property type="evidence" value="ECO:0007669"/>
    <property type="project" value="UniProtKB-EC"/>
</dbReference>
<keyword evidence="7" id="KW-0274">FAD</keyword>
<reference evidence="10" key="1">
    <citation type="submission" date="2025-08" db="UniProtKB">
        <authorList>
            <consortium name="RefSeq"/>
        </authorList>
    </citation>
    <scope>IDENTIFICATION</scope>
    <source>
        <tissue evidence="10">Tentacle</tissue>
    </source>
</reference>
<keyword evidence="7" id="KW-0285">Flavoprotein</keyword>
<dbReference type="InterPro" id="IPR050703">
    <property type="entry name" value="Flavin_MAO"/>
</dbReference>
<dbReference type="InterPro" id="IPR001613">
    <property type="entry name" value="Flavin_amine_oxidase"/>
</dbReference>
<comment type="cofactor">
    <cofactor evidence="1 7">
        <name>FAD</name>
        <dbReference type="ChEBI" id="CHEBI:57692"/>
    </cofactor>
</comment>